<evidence type="ECO:0000313" key="2">
    <source>
        <dbReference type="Proteomes" id="UP001195483"/>
    </source>
</evidence>
<reference evidence="1" key="3">
    <citation type="submission" date="2023-05" db="EMBL/GenBank/DDBJ databases">
        <authorList>
            <person name="Smith C.H."/>
        </authorList>
    </citation>
    <scope>NUCLEOTIDE SEQUENCE</scope>
    <source>
        <strain evidence="1">CHS0354</strain>
        <tissue evidence="1">Mantle</tissue>
    </source>
</reference>
<dbReference type="EMBL" id="JAEAOA010000640">
    <property type="protein sequence ID" value="KAK3578860.1"/>
    <property type="molecule type" value="Genomic_DNA"/>
</dbReference>
<keyword evidence="2" id="KW-1185">Reference proteome</keyword>
<comment type="caution">
    <text evidence="1">The sequence shown here is derived from an EMBL/GenBank/DDBJ whole genome shotgun (WGS) entry which is preliminary data.</text>
</comment>
<organism evidence="1 2">
    <name type="scientific">Potamilus streckersoni</name>
    <dbReference type="NCBI Taxonomy" id="2493646"/>
    <lineage>
        <taxon>Eukaryota</taxon>
        <taxon>Metazoa</taxon>
        <taxon>Spiralia</taxon>
        <taxon>Lophotrochozoa</taxon>
        <taxon>Mollusca</taxon>
        <taxon>Bivalvia</taxon>
        <taxon>Autobranchia</taxon>
        <taxon>Heteroconchia</taxon>
        <taxon>Palaeoheterodonta</taxon>
        <taxon>Unionida</taxon>
        <taxon>Unionoidea</taxon>
        <taxon>Unionidae</taxon>
        <taxon>Ambleminae</taxon>
        <taxon>Lampsilini</taxon>
        <taxon>Potamilus</taxon>
    </lineage>
</organism>
<dbReference type="Proteomes" id="UP001195483">
    <property type="component" value="Unassembled WGS sequence"/>
</dbReference>
<proteinExistence type="predicted"/>
<reference evidence="1" key="1">
    <citation type="journal article" date="2021" name="Genome Biol. Evol.">
        <title>A High-Quality Reference Genome for a Parasitic Bivalve with Doubly Uniparental Inheritance (Bivalvia: Unionida).</title>
        <authorList>
            <person name="Smith C.H."/>
        </authorList>
    </citation>
    <scope>NUCLEOTIDE SEQUENCE</scope>
    <source>
        <strain evidence="1">CHS0354</strain>
    </source>
</reference>
<sequence length="122" mass="13408">MPQYSAKDDITDFINRAIKEHPNDLIMCFDITSNVKNSGENVAAPLPKHVADFNNDNILSYSGIAVENISLYAGAGDALRVVKQQLNQRDPQDAATLRYVTNELPDTPTDVTNRSCLLVSSL</sequence>
<accession>A0AAE0RT25</accession>
<gene>
    <name evidence="1" type="ORF">CHS0354_010221</name>
</gene>
<dbReference type="AlphaFoldDB" id="A0AAE0RT25"/>
<reference evidence="1" key="2">
    <citation type="journal article" date="2021" name="Genome Biol. Evol.">
        <title>Developing a high-quality reference genome for a parasitic bivalve with doubly uniparental inheritance (Bivalvia: Unionida).</title>
        <authorList>
            <person name="Smith C.H."/>
        </authorList>
    </citation>
    <scope>NUCLEOTIDE SEQUENCE</scope>
    <source>
        <strain evidence="1">CHS0354</strain>
        <tissue evidence="1">Mantle</tissue>
    </source>
</reference>
<evidence type="ECO:0000313" key="1">
    <source>
        <dbReference type="EMBL" id="KAK3578860.1"/>
    </source>
</evidence>
<protein>
    <submittedName>
        <fullName evidence="1">Uncharacterized protein</fullName>
    </submittedName>
</protein>
<name>A0AAE0RT25_9BIVA</name>